<accession>A0A2T0LN56</accession>
<evidence type="ECO:0000256" key="1">
    <source>
        <dbReference type="ARBA" id="ARBA00008467"/>
    </source>
</evidence>
<dbReference type="InterPro" id="IPR014031">
    <property type="entry name" value="Ketoacyl_synth_C"/>
</dbReference>
<keyword evidence="2 3" id="KW-0808">Transferase</keyword>
<feature type="domain" description="Ketosynthase family 3 (KS3)" evidence="4">
    <location>
        <begin position="1"/>
        <end position="384"/>
    </location>
</feature>
<proteinExistence type="inferred from homology"/>
<dbReference type="Pfam" id="PF00109">
    <property type="entry name" value="ketoacyl-synt"/>
    <property type="match status" value="1"/>
</dbReference>
<dbReference type="PROSITE" id="PS52004">
    <property type="entry name" value="KS3_2"/>
    <property type="match status" value="1"/>
</dbReference>
<organism evidence="5 6">
    <name type="scientific">Prauserella shujinwangii</name>
    <dbReference type="NCBI Taxonomy" id="1453103"/>
    <lineage>
        <taxon>Bacteria</taxon>
        <taxon>Bacillati</taxon>
        <taxon>Actinomycetota</taxon>
        <taxon>Actinomycetes</taxon>
        <taxon>Pseudonocardiales</taxon>
        <taxon>Pseudonocardiaceae</taxon>
        <taxon>Prauserella</taxon>
    </lineage>
</organism>
<dbReference type="RefSeq" id="WP_106181275.1">
    <property type="nucleotide sequence ID" value="NZ_PVNH01000011.1"/>
</dbReference>
<comment type="caution">
    <text evidence="5">The sequence shown here is derived from an EMBL/GenBank/DDBJ whole genome shotgun (WGS) entry which is preliminary data.</text>
</comment>
<dbReference type="Gene3D" id="3.40.47.10">
    <property type="match status" value="1"/>
</dbReference>
<gene>
    <name evidence="5" type="ORF">B0I33_111122</name>
</gene>
<dbReference type="PANTHER" id="PTHR11712:SF347">
    <property type="entry name" value="BETA KETOACYL-ACYL CARRIER PROTEIN SYNTHASE"/>
    <property type="match status" value="1"/>
</dbReference>
<dbReference type="GO" id="GO:0006633">
    <property type="term" value="P:fatty acid biosynthetic process"/>
    <property type="evidence" value="ECO:0007669"/>
    <property type="project" value="TreeGrafter"/>
</dbReference>
<sequence length="385" mass="40288">MRAQGIGICGIGAVTGYGWGRELLWDGLAAAKPAASLTGGYGPDGNDTAWVAVVPDDGEPGDGRGRFARAMRAAAREAIDDARSRGWVAGERVGLLHAVVLGEVDLWRQFYLADGGDLPVRDYLALMPSTPMSLFMKENGFHGPAMNVSAMCASGNAGVLTAKAWLDAGIVDDVVLVATDLSLTRENVEHFVRLGVSVVDTEPLEACRPFQQGSRGFIMGEASIGMVLSRRSPRPYAVALGGAMSHDAHHPTSIDPSLRQVRRCFGEALANAGVRAEEVSYVNAHGPGTRQCDTAEATVLEEMFPARTGIYSVKPLTAHCQAAAAAVEMAVAAMGYDRGVVHAPPAVAEAHPQLLHGEFPLDGGLTVKSSLGMGGHNSVVVLGPA</sequence>
<evidence type="ECO:0000259" key="4">
    <source>
        <dbReference type="PROSITE" id="PS52004"/>
    </source>
</evidence>
<evidence type="ECO:0000256" key="3">
    <source>
        <dbReference type="RuleBase" id="RU003694"/>
    </source>
</evidence>
<dbReference type="SMART" id="SM00825">
    <property type="entry name" value="PKS_KS"/>
    <property type="match status" value="1"/>
</dbReference>
<dbReference type="InterPro" id="IPR016039">
    <property type="entry name" value="Thiolase-like"/>
</dbReference>
<dbReference type="AlphaFoldDB" id="A0A2T0LN56"/>
<dbReference type="GO" id="GO:0004315">
    <property type="term" value="F:3-oxoacyl-[acyl-carrier-protein] synthase activity"/>
    <property type="evidence" value="ECO:0007669"/>
    <property type="project" value="TreeGrafter"/>
</dbReference>
<reference evidence="5 6" key="1">
    <citation type="submission" date="2018-03" db="EMBL/GenBank/DDBJ databases">
        <title>Genomic Encyclopedia of Type Strains, Phase III (KMG-III): the genomes of soil and plant-associated and newly described type strains.</title>
        <authorList>
            <person name="Whitman W."/>
        </authorList>
    </citation>
    <scope>NUCLEOTIDE SEQUENCE [LARGE SCALE GENOMIC DNA]</scope>
    <source>
        <strain evidence="5 6">CGMCC 4.7125</strain>
    </source>
</reference>
<dbReference type="PANTHER" id="PTHR11712">
    <property type="entry name" value="POLYKETIDE SYNTHASE-RELATED"/>
    <property type="match status" value="1"/>
</dbReference>
<protein>
    <submittedName>
        <fullName evidence="5">3-oxoacyl-[acyl-carrier-protein] synthase II</fullName>
    </submittedName>
</protein>
<evidence type="ECO:0000256" key="2">
    <source>
        <dbReference type="ARBA" id="ARBA00022679"/>
    </source>
</evidence>
<dbReference type="InterPro" id="IPR000794">
    <property type="entry name" value="Beta-ketoacyl_synthase"/>
</dbReference>
<dbReference type="EMBL" id="PVNH01000011">
    <property type="protein sequence ID" value="PRX44610.1"/>
    <property type="molecule type" value="Genomic_DNA"/>
</dbReference>
<comment type="similarity">
    <text evidence="1 3">Belongs to the thiolase-like superfamily. Beta-ketoacyl-ACP synthases family.</text>
</comment>
<keyword evidence="6" id="KW-1185">Reference proteome</keyword>
<dbReference type="InterPro" id="IPR020841">
    <property type="entry name" value="PKS_Beta-ketoAc_synthase_dom"/>
</dbReference>
<dbReference type="Proteomes" id="UP000238362">
    <property type="component" value="Unassembled WGS sequence"/>
</dbReference>
<dbReference type="SUPFAM" id="SSF53901">
    <property type="entry name" value="Thiolase-like"/>
    <property type="match status" value="2"/>
</dbReference>
<dbReference type="InterPro" id="IPR014030">
    <property type="entry name" value="Ketoacyl_synth_N"/>
</dbReference>
<evidence type="ECO:0000313" key="5">
    <source>
        <dbReference type="EMBL" id="PRX44610.1"/>
    </source>
</evidence>
<dbReference type="OrthoDB" id="9808669at2"/>
<name>A0A2T0LN56_9PSEU</name>
<dbReference type="Pfam" id="PF02801">
    <property type="entry name" value="Ketoacyl-synt_C"/>
    <property type="match status" value="1"/>
</dbReference>
<evidence type="ECO:0000313" key="6">
    <source>
        <dbReference type="Proteomes" id="UP000238362"/>
    </source>
</evidence>